<dbReference type="PANTHER" id="PTHR10434">
    <property type="entry name" value="1-ACYL-SN-GLYCEROL-3-PHOSPHATE ACYLTRANSFERASE"/>
    <property type="match status" value="1"/>
</dbReference>
<feature type="domain" description="Phospholipid/glycerol acyltransferase" evidence="5">
    <location>
        <begin position="70"/>
        <end position="184"/>
    </location>
</feature>
<dbReference type="CDD" id="cd07989">
    <property type="entry name" value="LPLAT_AGPAT-like"/>
    <property type="match status" value="1"/>
</dbReference>
<dbReference type="PANTHER" id="PTHR10434:SF11">
    <property type="entry name" value="1-ACYL-SN-GLYCEROL-3-PHOSPHATE ACYLTRANSFERASE"/>
    <property type="match status" value="1"/>
</dbReference>
<dbReference type="InterPro" id="IPR002123">
    <property type="entry name" value="Plipid/glycerol_acylTrfase"/>
</dbReference>
<dbReference type="AlphaFoldDB" id="A0A382N323"/>
<dbReference type="GO" id="GO:0016020">
    <property type="term" value="C:membrane"/>
    <property type="evidence" value="ECO:0007669"/>
    <property type="project" value="InterPro"/>
</dbReference>
<keyword evidence="4" id="KW-1133">Transmembrane helix</keyword>
<keyword evidence="3" id="KW-0012">Acyltransferase</keyword>
<organism evidence="6">
    <name type="scientific">marine metagenome</name>
    <dbReference type="NCBI Taxonomy" id="408172"/>
    <lineage>
        <taxon>unclassified sequences</taxon>
        <taxon>metagenomes</taxon>
        <taxon>ecological metagenomes</taxon>
    </lineage>
</organism>
<dbReference type="SUPFAM" id="SSF69593">
    <property type="entry name" value="Glycerol-3-phosphate (1)-acyltransferase"/>
    <property type="match status" value="1"/>
</dbReference>
<keyword evidence="2" id="KW-0808">Transferase</keyword>
<accession>A0A382N323</accession>
<dbReference type="InterPro" id="IPR004552">
    <property type="entry name" value="AGP_acyltrans"/>
</dbReference>
<name>A0A382N323_9ZZZZ</name>
<dbReference type="EMBL" id="UINC01097611">
    <property type="protein sequence ID" value="SVC55466.1"/>
    <property type="molecule type" value="Genomic_DNA"/>
</dbReference>
<comment type="similarity">
    <text evidence="1">Belongs to the 1-acyl-sn-glycerol-3-phosphate acyltransferase family.</text>
</comment>
<evidence type="ECO:0000256" key="4">
    <source>
        <dbReference type="SAM" id="Phobius"/>
    </source>
</evidence>
<sequence>MAFIKAIVLAVAVVIVTLVFGVTAIILSPFNPSGNLVHLFARWWSRTLLWLGRIPVTILGLENVPLDRACILASNHASAADIPILFGRLPIQFRVIAKDALFRLPILGLCMRLAGYISIDRGSPAKAMRSLQRAVQKLQAGLPVLVFPEGTRSRSGELQPFHKGAFLLAIQAGVPVVPIGINGSFDILTSGSLRIRPGVEVAIVIGPPVETDTFSKKDREQLSETVHAAVAGCLHGEMP</sequence>
<dbReference type="NCBIfam" id="TIGR00530">
    <property type="entry name" value="AGP_acyltrn"/>
    <property type="match status" value="1"/>
</dbReference>
<gene>
    <name evidence="6" type="ORF">METZ01_LOCUS308320</name>
</gene>
<evidence type="ECO:0000256" key="1">
    <source>
        <dbReference type="ARBA" id="ARBA00008655"/>
    </source>
</evidence>
<evidence type="ECO:0000256" key="2">
    <source>
        <dbReference type="ARBA" id="ARBA00022679"/>
    </source>
</evidence>
<keyword evidence="4" id="KW-0472">Membrane</keyword>
<dbReference type="GO" id="GO:0006654">
    <property type="term" value="P:phosphatidic acid biosynthetic process"/>
    <property type="evidence" value="ECO:0007669"/>
    <property type="project" value="TreeGrafter"/>
</dbReference>
<dbReference type="Pfam" id="PF01553">
    <property type="entry name" value="Acyltransferase"/>
    <property type="match status" value="1"/>
</dbReference>
<reference evidence="6" key="1">
    <citation type="submission" date="2018-05" db="EMBL/GenBank/DDBJ databases">
        <authorList>
            <person name="Lanie J.A."/>
            <person name="Ng W.-L."/>
            <person name="Kazmierczak K.M."/>
            <person name="Andrzejewski T.M."/>
            <person name="Davidsen T.M."/>
            <person name="Wayne K.J."/>
            <person name="Tettelin H."/>
            <person name="Glass J.I."/>
            <person name="Rusch D."/>
            <person name="Podicherti R."/>
            <person name="Tsui H.-C.T."/>
            <person name="Winkler M.E."/>
        </authorList>
    </citation>
    <scope>NUCLEOTIDE SEQUENCE</scope>
</reference>
<evidence type="ECO:0000313" key="6">
    <source>
        <dbReference type="EMBL" id="SVC55466.1"/>
    </source>
</evidence>
<dbReference type="SMART" id="SM00563">
    <property type="entry name" value="PlsC"/>
    <property type="match status" value="1"/>
</dbReference>
<feature type="transmembrane region" description="Helical" evidence="4">
    <location>
        <begin position="7"/>
        <end position="30"/>
    </location>
</feature>
<proteinExistence type="inferred from homology"/>
<evidence type="ECO:0000256" key="3">
    <source>
        <dbReference type="ARBA" id="ARBA00023315"/>
    </source>
</evidence>
<protein>
    <recommendedName>
        <fullName evidence="5">Phospholipid/glycerol acyltransferase domain-containing protein</fullName>
    </recommendedName>
</protein>
<keyword evidence="4" id="KW-0812">Transmembrane</keyword>
<evidence type="ECO:0000259" key="5">
    <source>
        <dbReference type="SMART" id="SM00563"/>
    </source>
</evidence>
<dbReference type="GO" id="GO:0003841">
    <property type="term" value="F:1-acylglycerol-3-phosphate O-acyltransferase activity"/>
    <property type="evidence" value="ECO:0007669"/>
    <property type="project" value="InterPro"/>
</dbReference>